<dbReference type="EMBL" id="QMPZ01000002">
    <property type="protein sequence ID" value="RLE10781.1"/>
    <property type="molecule type" value="Genomic_DNA"/>
</dbReference>
<keyword evidence="1" id="KW-0472">Membrane</keyword>
<gene>
    <name evidence="2" type="ORF">DRJ00_00375</name>
</gene>
<keyword evidence="1" id="KW-0812">Transmembrane</keyword>
<evidence type="ECO:0000313" key="3">
    <source>
        <dbReference type="Proteomes" id="UP000279422"/>
    </source>
</evidence>
<reference evidence="2 3" key="1">
    <citation type="submission" date="2018-06" db="EMBL/GenBank/DDBJ databases">
        <title>Extensive metabolic versatility and redundancy in microbially diverse, dynamic hydrothermal sediments.</title>
        <authorList>
            <person name="Dombrowski N."/>
            <person name="Teske A."/>
            <person name="Baker B.J."/>
        </authorList>
    </citation>
    <scope>NUCLEOTIDE SEQUENCE [LARGE SCALE GENOMIC DNA]</scope>
    <source>
        <strain evidence="2">B47_G16</strain>
    </source>
</reference>
<dbReference type="Proteomes" id="UP000279422">
    <property type="component" value="Unassembled WGS sequence"/>
</dbReference>
<dbReference type="AlphaFoldDB" id="A0A497E639"/>
<feature type="transmembrane region" description="Helical" evidence="1">
    <location>
        <begin position="142"/>
        <end position="166"/>
    </location>
</feature>
<accession>A0A497E639</accession>
<name>A0A497E639_UNCAE</name>
<sequence>MKIKELHDELGEGIGVYIDSKFFEIRIKEACQSRIYGDDSDCRAIIWVESGRKIYRYFKVFTERITRLFEISIKDKEEDFIRYLSRGFEKSFGPGRMRINPTYKGLEELRKYAARKAIKYGLLTEVLGWATLMIATCADLKVMAVIMGFYFVFGDVICGLLVSWLADLGTFTSPFFQIGAFPAGRRLLKRYISLNEGLLAHFKRRGKRIKGLEERFLKTQDDVEKKSSLSRLLERENERLAKEWEPVALSFAKCNEFKGLIVEYKGRYRDSFAFCNYIVNGIEPEGEELDVWHIPIEGPEEEGEGSDFDKIWEE</sequence>
<proteinExistence type="predicted"/>
<evidence type="ECO:0000313" key="2">
    <source>
        <dbReference type="EMBL" id="RLE10781.1"/>
    </source>
</evidence>
<organism evidence="2 3">
    <name type="scientific">Aerophobetes bacterium</name>
    <dbReference type="NCBI Taxonomy" id="2030807"/>
    <lineage>
        <taxon>Bacteria</taxon>
        <taxon>Candidatus Aerophobota</taxon>
    </lineage>
</organism>
<comment type="caution">
    <text evidence="2">The sequence shown here is derived from an EMBL/GenBank/DDBJ whole genome shotgun (WGS) entry which is preliminary data.</text>
</comment>
<keyword evidence="1" id="KW-1133">Transmembrane helix</keyword>
<evidence type="ECO:0000256" key="1">
    <source>
        <dbReference type="SAM" id="Phobius"/>
    </source>
</evidence>
<protein>
    <submittedName>
        <fullName evidence="2">Uncharacterized protein</fullName>
    </submittedName>
</protein>